<dbReference type="PATRIC" id="fig|1315283.4.peg.1384"/>
<dbReference type="PANTHER" id="PTHR47354">
    <property type="entry name" value="NADH OXIDOREDUCTASE HCR"/>
    <property type="match status" value="1"/>
</dbReference>
<dbReference type="PROSITE" id="PS51384">
    <property type="entry name" value="FAD_FR"/>
    <property type="match status" value="1"/>
</dbReference>
<gene>
    <name evidence="4" type="ORF">PTRA_a1606</name>
</gene>
<dbReference type="PRINTS" id="PR00409">
    <property type="entry name" value="PHDIOXRDTASE"/>
</dbReference>
<dbReference type="InterPro" id="IPR039261">
    <property type="entry name" value="FNR_nucleotide-bd"/>
</dbReference>
<evidence type="ECO:0000256" key="1">
    <source>
        <dbReference type="ARBA" id="ARBA00023075"/>
    </source>
</evidence>
<accession>A0A0U2WWV4</accession>
<dbReference type="Gene3D" id="2.40.30.10">
    <property type="entry name" value="Translation factors"/>
    <property type="match status" value="1"/>
</dbReference>
<comment type="cofactor">
    <cofactor evidence="2">
        <name>[2Fe-2S] cluster</name>
        <dbReference type="ChEBI" id="CHEBI:190135"/>
    </cofactor>
</comment>
<dbReference type="PANTHER" id="PTHR47354:SF3">
    <property type="entry name" value="OXIDOREDUCTASE-RELATED"/>
    <property type="match status" value="1"/>
</dbReference>
<dbReference type="InterPro" id="IPR036010">
    <property type="entry name" value="2Fe-2S_ferredoxin-like_sf"/>
</dbReference>
<dbReference type="InterPro" id="IPR001433">
    <property type="entry name" value="OxRdtase_FAD/NAD-bd"/>
</dbReference>
<dbReference type="GO" id="GO:0051536">
    <property type="term" value="F:iron-sulfur cluster binding"/>
    <property type="evidence" value="ECO:0007669"/>
    <property type="project" value="InterPro"/>
</dbReference>
<dbReference type="EMBL" id="CP011034">
    <property type="protein sequence ID" value="ALS32792.1"/>
    <property type="molecule type" value="Genomic_DNA"/>
</dbReference>
<evidence type="ECO:0000259" key="3">
    <source>
        <dbReference type="PROSITE" id="PS51384"/>
    </source>
</evidence>
<reference evidence="4 5" key="1">
    <citation type="submission" date="2015-03" db="EMBL/GenBank/DDBJ databases">
        <authorList>
            <person name="Murphy D."/>
        </authorList>
    </citation>
    <scope>NUCLEOTIDE SEQUENCE [LARGE SCALE GENOMIC DNA]</scope>
    <source>
        <strain evidence="4 5">KMM 520</strain>
    </source>
</reference>
<dbReference type="SUPFAM" id="SSF63380">
    <property type="entry name" value="Riboflavin synthase domain-like"/>
    <property type="match status" value="1"/>
</dbReference>
<proteinExistence type="predicted"/>
<name>A0A0U2WWV4_9GAMM</name>
<evidence type="ECO:0000313" key="4">
    <source>
        <dbReference type="EMBL" id="ALS32792.1"/>
    </source>
</evidence>
<dbReference type="GO" id="GO:0016491">
    <property type="term" value="F:oxidoreductase activity"/>
    <property type="evidence" value="ECO:0007669"/>
    <property type="project" value="InterPro"/>
</dbReference>
<dbReference type="InterPro" id="IPR017938">
    <property type="entry name" value="Riboflavin_synthase-like_b-brl"/>
</dbReference>
<dbReference type="Gene3D" id="3.10.20.30">
    <property type="match status" value="1"/>
</dbReference>
<dbReference type="InterPro" id="IPR017927">
    <property type="entry name" value="FAD-bd_FR_type"/>
</dbReference>
<dbReference type="SUPFAM" id="SSF52343">
    <property type="entry name" value="Ferredoxin reductase-like, C-terminal NADP-linked domain"/>
    <property type="match status" value="1"/>
</dbReference>
<dbReference type="SUPFAM" id="SSF54292">
    <property type="entry name" value="2Fe-2S ferredoxin-like"/>
    <property type="match status" value="1"/>
</dbReference>
<sequence>MFMITQILDQFSKWFLHHQSFASYIEPIMQVFKPAWRAGQYRAQVVDTVSLNGSFLSVQLKPSKQWPKHTAGQHISLTLEINGRLLTRVFTVASSAQQFKNTGLVRLLIKTNAQGRFTALLNNTLKAGLWCSISAPSGDFVFKSTHTPATFIAGGSGITPMLAMLDDYLSQTTQKVLLVYYAKVTEHQCVDELGELAARFAHFSFLLLTREQANDITSNIKPWENPDIYCCGPAAFMQTVSDFAKKHDLNYYQEAFGLALPRLKDDSQFNVKINSGAHVVLGNDVLLTQFEEKKLPVKRGCGIGICHQCQCIKKSGVVRNLKTGELSDSGEQLIQLCVSQAVSDLELQL</sequence>
<dbReference type="InterPro" id="IPR001041">
    <property type="entry name" value="2Fe-2S_ferredoxin-type"/>
</dbReference>
<dbReference type="Pfam" id="PF00175">
    <property type="entry name" value="NAD_binding_1"/>
    <property type="match status" value="1"/>
</dbReference>
<organism evidence="4">
    <name type="scientific">Pseudoalteromonas translucida KMM 520</name>
    <dbReference type="NCBI Taxonomy" id="1315283"/>
    <lineage>
        <taxon>Bacteria</taxon>
        <taxon>Pseudomonadati</taxon>
        <taxon>Pseudomonadota</taxon>
        <taxon>Gammaproteobacteria</taxon>
        <taxon>Alteromonadales</taxon>
        <taxon>Pseudoalteromonadaceae</taxon>
        <taxon>Pseudoalteromonas</taxon>
    </lineage>
</organism>
<dbReference type="InterPro" id="IPR050415">
    <property type="entry name" value="MRET"/>
</dbReference>
<evidence type="ECO:0000313" key="5">
    <source>
        <dbReference type="Proteomes" id="UP000065261"/>
    </source>
</evidence>
<evidence type="ECO:0000256" key="2">
    <source>
        <dbReference type="ARBA" id="ARBA00034078"/>
    </source>
</evidence>
<keyword evidence="1" id="KW-0830">Ubiquinone</keyword>
<dbReference type="Proteomes" id="UP000065261">
    <property type="component" value="Chromosome I"/>
</dbReference>
<dbReference type="InterPro" id="IPR008333">
    <property type="entry name" value="Cbr1-like_FAD-bd_dom"/>
</dbReference>
<dbReference type="Gene3D" id="3.40.50.80">
    <property type="entry name" value="Nucleotide-binding domain of ferredoxin-NADP reductase (FNR) module"/>
    <property type="match status" value="1"/>
</dbReference>
<protein>
    <recommendedName>
        <fullName evidence="3">FAD-binding FR-type domain-containing protein</fullName>
    </recommendedName>
</protein>
<dbReference type="KEGG" id="ptn:PTRA_a1606"/>
<dbReference type="AlphaFoldDB" id="A0A0U2WWV4"/>
<feature type="domain" description="FAD-binding FR-type" evidence="3">
    <location>
        <begin position="38"/>
        <end position="143"/>
    </location>
</feature>
<dbReference type="InterPro" id="IPR012675">
    <property type="entry name" value="Beta-grasp_dom_sf"/>
</dbReference>
<dbReference type="Pfam" id="PF00970">
    <property type="entry name" value="FAD_binding_6"/>
    <property type="match status" value="1"/>
</dbReference>
<dbReference type="CDD" id="cd00207">
    <property type="entry name" value="fer2"/>
    <property type="match status" value="1"/>
</dbReference>